<keyword evidence="3" id="KW-0472">Membrane</keyword>
<gene>
    <name evidence="4" type="ORF">ACHAWO_009428</name>
</gene>
<accession>A0ABD3MM53</accession>
<dbReference type="Pfam" id="PF13704">
    <property type="entry name" value="Glyco_tranf_2_4"/>
    <property type="match status" value="1"/>
</dbReference>
<evidence type="ECO:0000256" key="3">
    <source>
        <dbReference type="ARBA" id="ARBA00022989"/>
    </source>
</evidence>
<dbReference type="Proteomes" id="UP001530400">
    <property type="component" value="Unassembled WGS sequence"/>
</dbReference>
<dbReference type="InterPro" id="IPR029044">
    <property type="entry name" value="Nucleotide-diphossugar_trans"/>
</dbReference>
<keyword evidence="2" id="KW-0812">Transmembrane</keyword>
<organism evidence="4 5">
    <name type="scientific">Cyclotella atomus</name>
    <dbReference type="NCBI Taxonomy" id="382360"/>
    <lineage>
        <taxon>Eukaryota</taxon>
        <taxon>Sar</taxon>
        <taxon>Stramenopiles</taxon>
        <taxon>Ochrophyta</taxon>
        <taxon>Bacillariophyta</taxon>
        <taxon>Coscinodiscophyceae</taxon>
        <taxon>Thalassiosirophycidae</taxon>
        <taxon>Stephanodiscales</taxon>
        <taxon>Stephanodiscaceae</taxon>
        <taxon>Cyclotella</taxon>
    </lineage>
</organism>
<dbReference type="AlphaFoldDB" id="A0ABD3MM53"/>
<name>A0ABD3MM53_9STRA</name>
<dbReference type="PANTHER" id="PTHR21461:SF69">
    <property type="entry name" value="GLYCOSYLTRANSFERASE FAMILY 92 PROTEIN"/>
    <property type="match status" value="1"/>
</dbReference>
<evidence type="ECO:0008006" key="6">
    <source>
        <dbReference type="Google" id="ProtNLM"/>
    </source>
</evidence>
<dbReference type="SUPFAM" id="SSF53448">
    <property type="entry name" value="Nucleotide-diphospho-sugar transferases"/>
    <property type="match status" value="1"/>
</dbReference>
<keyword evidence="5" id="KW-1185">Reference proteome</keyword>
<dbReference type="GO" id="GO:0016020">
    <property type="term" value="C:membrane"/>
    <property type="evidence" value="ECO:0007669"/>
    <property type="project" value="UniProtKB-SubCell"/>
</dbReference>
<sequence length="619" mass="70838">MQITTAATKVTVQFLRMLRRRSHLLAMGVALHYLFTTDLLSKPKSTSLRSKRIKQEPVPEPLETPKKTLDSAAICLIASNEEYYLDEWLDYHLGIGFQHIYIYDNSNDLGNGWLDRRPRLEGKVTVNYYPGEDKQGAAYQHCGQNYLLGKYRWVGLFDADEYLVLKKHSNVVSFLSEYCKKGSISLSWQLHSWNGRLQYSPEPVTKRFQGMHSVDQHVKTISSVDAVDWSQVPHPHHTFLIEGYRQLDTKGNEIAPKWQNLRFPSDVAVFFHHHCKSHKEYIAKRTRGRATMSGAAHVKSRNELIEKAKNRDGFHNNTRIDHLAWNTLKSISSKYSLYDSPDLHFNQSIHRVHSALSKSIHRVHSALSNAICTIVSDDEAYIDEFVDYHAAVGFSNIYLFDSTEEHWFEQWGDERSQSAPVKVIHTPGNKTDPSFKAAVFTKCLEMYQKDHDAIVFLEPNDFIIMPKSGGISSFNELVQSSSDCATPIKRLLFGNAGQAVYDPLPVTKRFTLQIENNLLTPQSIVAIKRRDISGATDSKLESDLRKYFSTQHWESSECTGILSTSSDIVVHHYLRSAKECKRERGNTDLCSLKGTVENQRAWEELQQLLPGYSQFNDFL</sequence>
<reference evidence="4 5" key="1">
    <citation type="submission" date="2024-10" db="EMBL/GenBank/DDBJ databases">
        <title>Updated reference genomes for cyclostephanoid diatoms.</title>
        <authorList>
            <person name="Roberts W.R."/>
            <person name="Alverson A.J."/>
        </authorList>
    </citation>
    <scope>NUCLEOTIDE SEQUENCE [LARGE SCALE GENOMIC DNA]</scope>
    <source>
        <strain evidence="4 5">AJA010-31</strain>
    </source>
</reference>
<comment type="caution">
    <text evidence="4">The sequence shown here is derived from an EMBL/GenBank/DDBJ whole genome shotgun (WGS) entry which is preliminary data.</text>
</comment>
<keyword evidence="3" id="KW-1133">Transmembrane helix</keyword>
<comment type="subcellular location">
    <subcellularLocation>
        <location evidence="1">Membrane</location>
        <topology evidence="1">Single-pass membrane protein</topology>
    </subcellularLocation>
</comment>
<evidence type="ECO:0000256" key="2">
    <source>
        <dbReference type="ARBA" id="ARBA00022692"/>
    </source>
</evidence>
<proteinExistence type="predicted"/>
<evidence type="ECO:0000313" key="5">
    <source>
        <dbReference type="Proteomes" id="UP001530400"/>
    </source>
</evidence>
<protein>
    <recommendedName>
        <fullName evidence="6">Glycosyltransferase family 92 protein</fullName>
    </recommendedName>
</protein>
<evidence type="ECO:0000313" key="4">
    <source>
        <dbReference type="EMBL" id="KAL3765109.1"/>
    </source>
</evidence>
<dbReference type="PANTHER" id="PTHR21461">
    <property type="entry name" value="GLYCOSYLTRANSFERASE FAMILY 92 PROTEIN"/>
    <property type="match status" value="1"/>
</dbReference>
<evidence type="ECO:0000256" key="1">
    <source>
        <dbReference type="ARBA" id="ARBA00004167"/>
    </source>
</evidence>
<dbReference type="EMBL" id="JALLPJ020001408">
    <property type="protein sequence ID" value="KAL3765109.1"/>
    <property type="molecule type" value="Genomic_DNA"/>
</dbReference>